<evidence type="ECO:0000313" key="1">
    <source>
        <dbReference type="EMBL" id="KAG2571606.1"/>
    </source>
</evidence>
<dbReference type="EMBL" id="CM029049">
    <property type="protein sequence ID" value="KAG2571606.1"/>
    <property type="molecule type" value="Genomic_DNA"/>
</dbReference>
<gene>
    <name evidence="1" type="ORF">PVAP13_7KG359510</name>
</gene>
<comment type="caution">
    <text evidence="1">The sequence shown here is derived from an EMBL/GenBank/DDBJ whole genome shotgun (WGS) entry which is preliminary data.</text>
</comment>
<dbReference type="Proteomes" id="UP000823388">
    <property type="component" value="Chromosome 7K"/>
</dbReference>
<organism evidence="1 2">
    <name type="scientific">Panicum virgatum</name>
    <name type="common">Blackwell switchgrass</name>
    <dbReference type="NCBI Taxonomy" id="38727"/>
    <lineage>
        <taxon>Eukaryota</taxon>
        <taxon>Viridiplantae</taxon>
        <taxon>Streptophyta</taxon>
        <taxon>Embryophyta</taxon>
        <taxon>Tracheophyta</taxon>
        <taxon>Spermatophyta</taxon>
        <taxon>Magnoliopsida</taxon>
        <taxon>Liliopsida</taxon>
        <taxon>Poales</taxon>
        <taxon>Poaceae</taxon>
        <taxon>PACMAD clade</taxon>
        <taxon>Panicoideae</taxon>
        <taxon>Panicodae</taxon>
        <taxon>Paniceae</taxon>
        <taxon>Panicinae</taxon>
        <taxon>Panicum</taxon>
        <taxon>Panicum sect. Hiantes</taxon>
    </lineage>
</organism>
<sequence>MASGSSSTPTQMGDLPRIDCPKCKIRVIRCRNKNNDVYYKCPNHFPDNKQGPYYWFEEPYVEYLRCNHPELLILGHGAEEKTGAQTRPEEAHGDLRLQMSELKLQMCEVKFQMSELKVQLGEVMLKMMQAKEEIKEEIAKGNKPWH</sequence>
<proteinExistence type="predicted"/>
<protein>
    <recommendedName>
        <fullName evidence="3">Zinc finger GRF-type domain-containing protein</fullName>
    </recommendedName>
</protein>
<accession>A0A8T0QL51</accession>
<keyword evidence="2" id="KW-1185">Reference proteome</keyword>
<evidence type="ECO:0008006" key="3">
    <source>
        <dbReference type="Google" id="ProtNLM"/>
    </source>
</evidence>
<dbReference type="AlphaFoldDB" id="A0A8T0QL51"/>
<evidence type="ECO:0000313" key="2">
    <source>
        <dbReference type="Proteomes" id="UP000823388"/>
    </source>
</evidence>
<reference evidence="1 2" key="1">
    <citation type="submission" date="2020-05" db="EMBL/GenBank/DDBJ databases">
        <title>WGS assembly of Panicum virgatum.</title>
        <authorList>
            <person name="Lovell J.T."/>
            <person name="Jenkins J."/>
            <person name="Shu S."/>
            <person name="Juenger T.E."/>
            <person name="Schmutz J."/>
        </authorList>
    </citation>
    <scope>NUCLEOTIDE SEQUENCE [LARGE SCALE GENOMIC DNA]</scope>
    <source>
        <strain evidence="2">cv. AP13</strain>
    </source>
</reference>
<name>A0A8T0QL51_PANVG</name>